<organism evidence="1 2">
    <name type="scientific">Desulfosporosinus fructosivorans</name>
    <dbReference type="NCBI Taxonomy" id="2018669"/>
    <lineage>
        <taxon>Bacteria</taxon>
        <taxon>Bacillati</taxon>
        <taxon>Bacillota</taxon>
        <taxon>Clostridia</taxon>
        <taxon>Eubacteriales</taxon>
        <taxon>Desulfitobacteriaceae</taxon>
        <taxon>Desulfosporosinus</taxon>
    </lineage>
</organism>
<evidence type="ECO:0000313" key="1">
    <source>
        <dbReference type="EMBL" id="TGE35724.1"/>
    </source>
</evidence>
<dbReference type="RefSeq" id="WP_135551203.1">
    <property type="nucleotide sequence ID" value="NZ_SPQQ01000011.1"/>
</dbReference>
<dbReference type="Proteomes" id="UP000298460">
    <property type="component" value="Unassembled WGS sequence"/>
</dbReference>
<reference evidence="1 2" key="1">
    <citation type="submission" date="2019-03" db="EMBL/GenBank/DDBJ databases">
        <title>Draft Genome Sequence of Desulfosporosinus fructosivorans Strain 63.6F, Isolated from Marine Sediment in the Baltic Sea.</title>
        <authorList>
            <person name="Hausmann B."/>
            <person name="Vandieken V."/>
            <person name="Pjevac P."/>
            <person name="Schreck K."/>
            <person name="Herbold C.W."/>
            <person name="Loy A."/>
        </authorList>
    </citation>
    <scope>NUCLEOTIDE SEQUENCE [LARGE SCALE GENOMIC DNA]</scope>
    <source>
        <strain evidence="1 2">63.6F</strain>
    </source>
</reference>
<sequence length="74" mass="8418">MLHSDMEKREVLGRLFDLHKFMPNKRIQSLTDSVGAKYGINSGRRELSDDELEVWAAGDPAVGQRVKKPEDGYE</sequence>
<gene>
    <name evidence="1" type="ORF">E4K67_23445</name>
</gene>
<keyword evidence="2" id="KW-1185">Reference proteome</keyword>
<name>A0A4Z0QZ44_9FIRM</name>
<proteinExistence type="predicted"/>
<protein>
    <submittedName>
        <fullName evidence="1">Uncharacterized protein</fullName>
    </submittedName>
</protein>
<evidence type="ECO:0000313" key="2">
    <source>
        <dbReference type="Proteomes" id="UP000298460"/>
    </source>
</evidence>
<comment type="caution">
    <text evidence="1">The sequence shown here is derived from an EMBL/GenBank/DDBJ whole genome shotgun (WGS) entry which is preliminary data.</text>
</comment>
<dbReference type="EMBL" id="SPQQ01000011">
    <property type="protein sequence ID" value="TGE35724.1"/>
    <property type="molecule type" value="Genomic_DNA"/>
</dbReference>
<dbReference type="AlphaFoldDB" id="A0A4Z0QZ44"/>
<accession>A0A4Z0QZ44</accession>